<dbReference type="GO" id="GO:0016887">
    <property type="term" value="F:ATP hydrolysis activity"/>
    <property type="evidence" value="ECO:0007669"/>
    <property type="project" value="InterPro"/>
</dbReference>
<keyword evidence="4 9" id="KW-0812">Transmembrane</keyword>
<dbReference type="NCBIfam" id="TIGR03375">
    <property type="entry name" value="type_I_sec_LssB"/>
    <property type="match status" value="1"/>
</dbReference>
<evidence type="ECO:0000256" key="7">
    <source>
        <dbReference type="ARBA" id="ARBA00022989"/>
    </source>
</evidence>
<dbReference type="Pfam" id="PF00005">
    <property type="entry name" value="ABC_tran"/>
    <property type="match status" value="1"/>
</dbReference>
<dbReference type="GO" id="GO:0015421">
    <property type="term" value="F:ABC-type oligopeptide transporter activity"/>
    <property type="evidence" value="ECO:0007669"/>
    <property type="project" value="TreeGrafter"/>
</dbReference>
<evidence type="ECO:0000256" key="5">
    <source>
        <dbReference type="ARBA" id="ARBA00022741"/>
    </source>
</evidence>
<dbReference type="PROSITE" id="PS50893">
    <property type="entry name" value="ABC_TRANSPORTER_2"/>
    <property type="match status" value="1"/>
</dbReference>
<evidence type="ECO:0000256" key="9">
    <source>
        <dbReference type="SAM" id="Phobius"/>
    </source>
</evidence>
<protein>
    <submittedName>
        <fullName evidence="12">ATP-binding cassette, subfamily C, LapB</fullName>
    </submittedName>
</protein>
<dbReference type="Proteomes" id="UP000199026">
    <property type="component" value="Unassembled WGS sequence"/>
</dbReference>
<dbReference type="InterPro" id="IPR003593">
    <property type="entry name" value="AAA+_ATPase"/>
</dbReference>
<dbReference type="InterPro" id="IPR011527">
    <property type="entry name" value="ABC1_TM_dom"/>
</dbReference>
<evidence type="ECO:0000259" key="10">
    <source>
        <dbReference type="PROSITE" id="PS50893"/>
    </source>
</evidence>
<organism evidence="12 13">
    <name type="scientific">Lentibacter algarum</name>
    <dbReference type="NCBI Taxonomy" id="576131"/>
    <lineage>
        <taxon>Bacteria</taxon>
        <taxon>Pseudomonadati</taxon>
        <taxon>Pseudomonadota</taxon>
        <taxon>Alphaproteobacteria</taxon>
        <taxon>Rhodobacterales</taxon>
        <taxon>Roseobacteraceae</taxon>
        <taxon>Lentibacter</taxon>
    </lineage>
</organism>
<feature type="domain" description="ABC transmembrane type-1" evidence="11">
    <location>
        <begin position="153"/>
        <end position="431"/>
    </location>
</feature>
<dbReference type="SUPFAM" id="SSF52540">
    <property type="entry name" value="P-loop containing nucleoside triphosphate hydrolases"/>
    <property type="match status" value="1"/>
</dbReference>
<dbReference type="Pfam" id="PF00664">
    <property type="entry name" value="ABC_membrane"/>
    <property type="match status" value="1"/>
</dbReference>
<feature type="domain" description="ABC transporter" evidence="10">
    <location>
        <begin position="465"/>
        <end position="701"/>
    </location>
</feature>
<dbReference type="GO" id="GO:0005524">
    <property type="term" value="F:ATP binding"/>
    <property type="evidence" value="ECO:0007669"/>
    <property type="project" value="UniProtKB-KW"/>
</dbReference>
<sequence length="704" mass="76558">MMQNTLQKSLIFLTEKLEHKLSQADLLRVFHGETEAYGVEDAVHALVAAGFSAEFGTGNPTQLDPVLFPLICLNAQGAAFVVLSKSDAGAFRVVDFAEGPKEQIWQSGDARLEAASYVLRVSRNRQWQAGKTPENGHWFWGAFQGLRSVYFQIILAAAVANVLGLTSSLFTMVVYDRVLPNEAIDSLLALTFGVGFALGFDFLIKSLRIRFIDAAGKYADEKMAERLFNHLLALKMRARTGSNGQMASIMRDFEVVREFFTSASLTALVDFPFLALFVTVIYMIGGPLAIVPLVAVPVVLIAGLIVQPFLRKYAAEASSDGQTKQSILMETLSGMETLKTTGAEPVMRARWRAAVKNQSESGGKGRLLAQGTVNFTQLVQQVAQIGIVFYGVFLIRDGVVSMGALIACVILTGKTLAPLGQISQILTRLNQSIVAYRQIDQMMKLEGERKTGRRYLSRDRIEGHVAFQNVSFAYDPELGSVLNGLNLEIKPGEKVAIMGPVGSGKSTLARLILGLFEPDDGAVMLDGLDARAVDPADRTRNIGAVLQECWLFSGTLRDNIVAGRFGVSDDEVAEKAKLSLAAAMAARHPHGFDMAVREGGMGVSGGQRQAIAIARSLIGDPPTLIMDEPTSSMDVQTEARVIENIKSWATDQRTLIVVTHRTSLLALVDRVIVLKDGKVSFDGNKSEMMARARRPENKEALANV</sequence>
<keyword evidence="2" id="KW-0813">Transport</keyword>
<dbReference type="GeneID" id="78123738"/>
<comment type="subcellular location">
    <subcellularLocation>
        <location evidence="1">Cell membrane</location>
        <topology evidence="1">Multi-pass membrane protein</topology>
    </subcellularLocation>
</comment>
<dbReference type="InterPro" id="IPR017750">
    <property type="entry name" value="ATPase_T1SS"/>
</dbReference>
<dbReference type="InterPro" id="IPR003439">
    <property type="entry name" value="ABC_transporter-like_ATP-bd"/>
</dbReference>
<dbReference type="CDD" id="cd18587">
    <property type="entry name" value="ABC_6TM_LapB_like"/>
    <property type="match status" value="1"/>
</dbReference>
<evidence type="ECO:0000313" key="13">
    <source>
        <dbReference type="Proteomes" id="UP000199026"/>
    </source>
</evidence>
<keyword evidence="6 12" id="KW-0067">ATP-binding</keyword>
<keyword evidence="8 9" id="KW-0472">Membrane</keyword>
<gene>
    <name evidence="12" type="ORF">SAMN05444486_101953</name>
</gene>
<evidence type="ECO:0000256" key="1">
    <source>
        <dbReference type="ARBA" id="ARBA00004651"/>
    </source>
</evidence>
<dbReference type="PANTHER" id="PTHR43394:SF1">
    <property type="entry name" value="ATP-BINDING CASSETTE SUB-FAMILY B MEMBER 10, MITOCHONDRIAL"/>
    <property type="match status" value="1"/>
</dbReference>
<evidence type="ECO:0000256" key="8">
    <source>
        <dbReference type="ARBA" id="ARBA00023136"/>
    </source>
</evidence>
<feature type="transmembrane region" description="Helical" evidence="9">
    <location>
        <begin position="259"/>
        <end position="284"/>
    </location>
</feature>
<dbReference type="Gene3D" id="3.40.50.300">
    <property type="entry name" value="P-loop containing nucleotide triphosphate hydrolases"/>
    <property type="match status" value="1"/>
</dbReference>
<dbReference type="PROSITE" id="PS00211">
    <property type="entry name" value="ABC_TRANSPORTER_1"/>
    <property type="match status" value="1"/>
</dbReference>
<dbReference type="GO" id="GO:0005886">
    <property type="term" value="C:plasma membrane"/>
    <property type="evidence" value="ECO:0007669"/>
    <property type="project" value="UniProtKB-SubCell"/>
</dbReference>
<evidence type="ECO:0000256" key="3">
    <source>
        <dbReference type="ARBA" id="ARBA00022475"/>
    </source>
</evidence>
<evidence type="ECO:0000313" key="12">
    <source>
        <dbReference type="EMBL" id="SDY24514.1"/>
    </source>
</evidence>
<keyword evidence="7 9" id="KW-1133">Transmembrane helix</keyword>
<keyword evidence="13" id="KW-1185">Reference proteome</keyword>
<dbReference type="SMART" id="SM00382">
    <property type="entry name" value="AAA"/>
    <property type="match status" value="1"/>
</dbReference>
<dbReference type="SUPFAM" id="SSF90123">
    <property type="entry name" value="ABC transporter transmembrane region"/>
    <property type="match status" value="1"/>
</dbReference>
<evidence type="ECO:0000259" key="11">
    <source>
        <dbReference type="PROSITE" id="PS50929"/>
    </source>
</evidence>
<dbReference type="FunFam" id="3.40.50.300:FF:000299">
    <property type="entry name" value="ABC transporter ATP-binding protein/permease"/>
    <property type="match status" value="1"/>
</dbReference>
<dbReference type="InterPro" id="IPR017871">
    <property type="entry name" value="ABC_transporter-like_CS"/>
</dbReference>
<dbReference type="OrthoDB" id="9808328at2"/>
<dbReference type="EMBL" id="FNPR01000001">
    <property type="protein sequence ID" value="SDY24514.1"/>
    <property type="molecule type" value="Genomic_DNA"/>
</dbReference>
<dbReference type="InterPro" id="IPR027417">
    <property type="entry name" value="P-loop_NTPase"/>
</dbReference>
<name>A0A1H3IC83_9RHOB</name>
<dbReference type="STRING" id="576131.SAMN05444486_101953"/>
<accession>A0A1H3IC83</accession>
<dbReference type="PANTHER" id="PTHR43394">
    <property type="entry name" value="ATP-DEPENDENT PERMEASE MDL1, MITOCHONDRIAL"/>
    <property type="match status" value="1"/>
</dbReference>
<keyword evidence="3" id="KW-1003">Cell membrane</keyword>
<dbReference type="InterPro" id="IPR036640">
    <property type="entry name" value="ABC1_TM_sf"/>
</dbReference>
<dbReference type="Gene3D" id="3.90.70.10">
    <property type="entry name" value="Cysteine proteinases"/>
    <property type="match status" value="1"/>
</dbReference>
<proteinExistence type="predicted"/>
<dbReference type="RefSeq" id="WP_089888249.1">
    <property type="nucleotide sequence ID" value="NZ_CALJFH010000011.1"/>
</dbReference>
<evidence type="ECO:0000256" key="4">
    <source>
        <dbReference type="ARBA" id="ARBA00022692"/>
    </source>
</evidence>
<feature type="transmembrane region" description="Helical" evidence="9">
    <location>
        <begin position="187"/>
        <end position="204"/>
    </location>
</feature>
<evidence type="ECO:0000256" key="2">
    <source>
        <dbReference type="ARBA" id="ARBA00022448"/>
    </source>
</evidence>
<feature type="transmembrane region" description="Helical" evidence="9">
    <location>
        <begin position="149"/>
        <end position="175"/>
    </location>
</feature>
<reference evidence="12 13" key="1">
    <citation type="submission" date="2016-10" db="EMBL/GenBank/DDBJ databases">
        <authorList>
            <person name="de Groot N.N."/>
        </authorList>
    </citation>
    <scope>NUCLEOTIDE SEQUENCE [LARGE SCALE GENOMIC DNA]</scope>
    <source>
        <strain evidence="12 13">DSM 24677</strain>
    </source>
</reference>
<dbReference type="AlphaFoldDB" id="A0A1H3IC83"/>
<dbReference type="PROSITE" id="PS50929">
    <property type="entry name" value="ABC_TM1F"/>
    <property type="match status" value="1"/>
</dbReference>
<dbReference type="Gene3D" id="1.20.1560.10">
    <property type="entry name" value="ABC transporter type 1, transmembrane domain"/>
    <property type="match status" value="1"/>
</dbReference>
<evidence type="ECO:0000256" key="6">
    <source>
        <dbReference type="ARBA" id="ARBA00022840"/>
    </source>
</evidence>
<feature type="transmembrane region" description="Helical" evidence="9">
    <location>
        <begin position="290"/>
        <end position="310"/>
    </location>
</feature>
<dbReference type="InterPro" id="IPR039421">
    <property type="entry name" value="Type_1_exporter"/>
</dbReference>
<keyword evidence="5" id="KW-0547">Nucleotide-binding</keyword>